<keyword evidence="3" id="KW-1185">Reference proteome</keyword>
<evidence type="ECO:0000313" key="2">
    <source>
        <dbReference type="EMBL" id="MDJ1643858.1"/>
    </source>
</evidence>
<evidence type="ECO:0000313" key="3">
    <source>
        <dbReference type="Proteomes" id="UP001237194"/>
    </source>
</evidence>
<proteinExistence type="predicted"/>
<name>A0ABT7DDF3_9ACTN</name>
<evidence type="ECO:0000256" key="1">
    <source>
        <dbReference type="SAM" id="MobiDB-lite"/>
    </source>
</evidence>
<dbReference type="EMBL" id="JARWAF010000012">
    <property type="protein sequence ID" value="MDJ1643858.1"/>
    <property type="molecule type" value="Genomic_DNA"/>
</dbReference>
<dbReference type="RefSeq" id="WP_283898648.1">
    <property type="nucleotide sequence ID" value="NZ_JARWAF010000012.1"/>
</dbReference>
<gene>
    <name evidence="2" type="ORF">P5W92_26135</name>
</gene>
<dbReference type="Proteomes" id="UP001237194">
    <property type="component" value="Unassembled WGS sequence"/>
</dbReference>
<accession>A0ABT7DDF3</accession>
<feature type="region of interest" description="Disordered" evidence="1">
    <location>
        <begin position="26"/>
        <end position="54"/>
    </location>
</feature>
<sequence length="102" mass="11387">MTEETILLRDFLATMNRLQADFERRLDGIERDAPPGAPPHGISRATADPWQSWSSHDLGRPLGLEAIWADARRSPAERADGRVGGPDAWSRAEKAFFTPYPD</sequence>
<organism evidence="2 3">
    <name type="scientific">Streptomyces pakalii</name>
    <dbReference type="NCBI Taxonomy" id="3036494"/>
    <lineage>
        <taxon>Bacteria</taxon>
        <taxon>Bacillati</taxon>
        <taxon>Actinomycetota</taxon>
        <taxon>Actinomycetes</taxon>
        <taxon>Kitasatosporales</taxon>
        <taxon>Streptomycetaceae</taxon>
        <taxon>Streptomyces</taxon>
    </lineage>
</organism>
<protein>
    <submittedName>
        <fullName evidence="2">Uncharacterized protein</fullName>
    </submittedName>
</protein>
<reference evidence="2 3" key="1">
    <citation type="submission" date="2023-04" db="EMBL/GenBank/DDBJ databases">
        <title>A novel species of the genus Streptomyces: Streptomyces pakalii sp. nov. isolated from a Mexican soil jungle.</title>
        <authorList>
            <person name="Chavez-Hernandez M.A."/>
            <person name="Ortiz-Alvarez J."/>
            <person name="Villa-Tanaca L."/>
            <person name="Hernandez-Rodriguez C."/>
        </authorList>
    </citation>
    <scope>NUCLEOTIDE SEQUENCE [LARGE SCALE GENOMIC DNA]</scope>
    <source>
        <strain evidence="2 3">ENCB-J15</strain>
    </source>
</reference>
<comment type="caution">
    <text evidence="2">The sequence shown here is derived from an EMBL/GenBank/DDBJ whole genome shotgun (WGS) entry which is preliminary data.</text>
</comment>